<dbReference type="EMBL" id="JGDM01000059">
    <property type="protein sequence ID" value="EXZ44515.1"/>
    <property type="molecule type" value="Genomic_DNA"/>
</dbReference>
<dbReference type="AlphaFoldDB" id="A0A015YDJ4"/>
<gene>
    <name evidence="1" type="ORF">M076_2285</name>
</gene>
<evidence type="ECO:0000313" key="1">
    <source>
        <dbReference type="EMBL" id="EXZ44515.1"/>
    </source>
</evidence>
<proteinExistence type="predicted"/>
<reference evidence="1 2" key="1">
    <citation type="submission" date="2014-02" db="EMBL/GenBank/DDBJ databases">
        <authorList>
            <person name="Sears C."/>
            <person name="Carroll K."/>
            <person name="Sack B.R."/>
            <person name="Qadri F."/>
            <person name="Myers L.L."/>
            <person name="Chung G.-T."/>
            <person name="Escheverria P."/>
            <person name="Fraser C.M."/>
            <person name="Sadzewicz L."/>
            <person name="Shefchek K.A."/>
            <person name="Tallon L."/>
            <person name="Das S.P."/>
            <person name="Daugherty S."/>
            <person name="Mongodin E.F."/>
        </authorList>
    </citation>
    <scope>NUCLEOTIDE SEQUENCE [LARGE SCALE GENOMIC DNA]</scope>
    <source>
        <strain evidence="1 2">2-F-2 #4</strain>
    </source>
</reference>
<evidence type="ECO:0000313" key="2">
    <source>
        <dbReference type="Proteomes" id="UP000022272"/>
    </source>
</evidence>
<name>A0A015YDJ4_BACFG</name>
<dbReference type="Proteomes" id="UP000022272">
    <property type="component" value="Unassembled WGS sequence"/>
</dbReference>
<organism evidence="1 2">
    <name type="scientific">Bacteroides fragilis str. 2-F-2 #4</name>
    <dbReference type="NCBI Taxonomy" id="1339280"/>
    <lineage>
        <taxon>Bacteria</taxon>
        <taxon>Pseudomonadati</taxon>
        <taxon>Bacteroidota</taxon>
        <taxon>Bacteroidia</taxon>
        <taxon>Bacteroidales</taxon>
        <taxon>Bacteroidaceae</taxon>
        <taxon>Bacteroides</taxon>
    </lineage>
</organism>
<comment type="caution">
    <text evidence="1">The sequence shown here is derived from an EMBL/GenBank/DDBJ whole genome shotgun (WGS) entry which is preliminary data.</text>
</comment>
<accession>A0A015YDJ4</accession>
<protein>
    <submittedName>
        <fullName evidence="1">Uncharacterized protein</fullName>
    </submittedName>
</protein>
<sequence length="41" mass="4998">MTSKKMHCFKKAMHFLSVLQKKYNVSIFLISDLLYQQYKKK</sequence>